<dbReference type="Proteomes" id="UP000241074">
    <property type="component" value="Chromosome"/>
</dbReference>
<keyword evidence="5" id="KW-0963">Cytoplasm</keyword>
<evidence type="ECO:0000313" key="9">
    <source>
        <dbReference type="EMBL" id="AVP96139.1"/>
    </source>
</evidence>
<keyword evidence="10" id="KW-1185">Reference proteome</keyword>
<evidence type="ECO:0000256" key="3">
    <source>
        <dbReference type="ARBA" id="ARBA00022741"/>
    </source>
</evidence>
<comment type="subcellular location">
    <subcellularLocation>
        <location evidence="5">Cytoplasm</location>
    </subcellularLocation>
</comment>
<name>A0A2P1PMT0_9GAMM</name>
<feature type="active site" description="Tele-AMP-histidine intermediate" evidence="5">
    <location>
        <position position="313"/>
    </location>
</feature>
<dbReference type="SUPFAM" id="SSF52913">
    <property type="entry name" value="RNA 3'-terminal phosphate cyclase, RPTC, insert domain"/>
    <property type="match status" value="1"/>
</dbReference>
<dbReference type="InterPro" id="IPR000228">
    <property type="entry name" value="RNA3'_term_phos_cyc"/>
</dbReference>
<evidence type="ECO:0000313" key="10">
    <source>
        <dbReference type="Proteomes" id="UP000241074"/>
    </source>
</evidence>
<feature type="domain" description="RNA 3'-terminal phosphate cyclase insert" evidence="8">
    <location>
        <begin position="187"/>
        <end position="279"/>
    </location>
</feature>
<dbReference type="NCBIfam" id="NF003246">
    <property type="entry name" value="PRK04204.1-2"/>
    <property type="match status" value="1"/>
</dbReference>
<dbReference type="NCBIfam" id="TIGR03399">
    <property type="entry name" value="RNA_3prim_cycl"/>
    <property type="match status" value="1"/>
</dbReference>
<keyword evidence="2 5" id="KW-0436">Ligase</keyword>
<dbReference type="GO" id="GO:0005524">
    <property type="term" value="F:ATP binding"/>
    <property type="evidence" value="ECO:0007669"/>
    <property type="project" value="UniProtKB-KW"/>
</dbReference>
<dbReference type="HAMAP" id="MF_00200">
    <property type="entry name" value="RTC"/>
    <property type="match status" value="1"/>
</dbReference>
<dbReference type="Pfam" id="PF01137">
    <property type="entry name" value="RTC"/>
    <property type="match status" value="1"/>
</dbReference>
<dbReference type="InterPro" id="IPR037136">
    <property type="entry name" value="RNA3'_phos_cyclase_dom_sf"/>
</dbReference>
<dbReference type="AlphaFoldDB" id="A0A2P1PMT0"/>
<evidence type="ECO:0000259" key="7">
    <source>
        <dbReference type="Pfam" id="PF01137"/>
    </source>
</evidence>
<evidence type="ECO:0000256" key="1">
    <source>
        <dbReference type="ARBA" id="ARBA00009206"/>
    </source>
</evidence>
<dbReference type="Gene3D" id="3.30.360.20">
    <property type="entry name" value="RNA 3'-terminal phosphate cyclase, insert domain"/>
    <property type="match status" value="1"/>
</dbReference>
<evidence type="ECO:0000256" key="5">
    <source>
        <dbReference type="HAMAP-Rule" id="MF_00200"/>
    </source>
</evidence>
<evidence type="ECO:0000256" key="2">
    <source>
        <dbReference type="ARBA" id="ARBA00022598"/>
    </source>
</evidence>
<reference evidence="9 10" key="2">
    <citation type="submission" date="2018-03" db="EMBL/GenBank/DDBJ databases">
        <authorList>
            <person name="Keele B.F."/>
        </authorList>
    </citation>
    <scope>NUCLEOTIDE SEQUENCE [LARGE SCALE GENOMIC DNA]</scope>
    <source>
        <strain evidence="9 10">D13</strain>
    </source>
</reference>
<dbReference type="InterPro" id="IPR017770">
    <property type="entry name" value="RNA3'_term_phos_cyc_type_1"/>
</dbReference>
<dbReference type="GO" id="GO:0003963">
    <property type="term" value="F:RNA-3'-phosphate cyclase activity"/>
    <property type="evidence" value="ECO:0007669"/>
    <property type="project" value="UniProtKB-UniRule"/>
</dbReference>
<gene>
    <name evidence="5" type="primary">rtcA</name>
    <name evidence="9" type="ORF">C7S18_02545</name>
</gene>
<dbReference type="Pfam" id="PF05189">
    <property type="entry name" value="RTC_insert"/>
    <property type="match status" value="1"/>
</dbReference>
<dbReference type="KEGG" id="xba:C7S18_02545"/>
<dbReference type="GO" id="GO:0006396">
    <property type="term" value="P:RNA processing"/>
    <property type="evidence" value="ECO:0007669"/>
    <property type="project" value="UniProtKB-UniRule"/>
</dbReference>
<dbReference type="RefSeq" id="WP_106890068.1">
    <property type="nucleotide sequence ID" value="NZ_CP027860.1"/>
</dbReference>
<dbReference type="InterPro" id="IPR036553">
    <property type="entry name" value="RPTC_insert"/>
</dbReference>
<dbReference type="EMBL" id="CP027860">
    <property type="protein sequence ID" value="AVP96139.1"/>
    <property type="molecule type" value="Genomic_DNA"/>
</dbReference>
<proteinExistence type="inferred from homology"/>
<evidence type="ECO:0000256" key="6">
    <source>
        <dbReference type="NCBIfam" id="TIGR03399"/>
    </source>
</evidence>
<keyword evidence="5" id="KW-0067">ATP-binding</keyword>
<dbReference type="OrthoDB" id="9789235at2"/>
<accession>A0A2P1PMT0</accession>
<feature type="domain" description="RNA 3'-terminal phosphate cyclase" evidence="7">
    <location>
        <begin position="16"/>
        <end position="325"/>
    </location>
</feature>
<dbReference type="PANTHER" id="PTHR11096">
    <property type="entry name" value="RNA 3' TERMINAL PHOSPHATE CYCLASE"/>
    <property type="match status" value="1"/>
</dbReference>
<protein>
    <recommendedName>
        <fullName evidence="5 6">RNA 3'-terminal phosphate cyclase</fullName>
        <shortName evidence="5">RNA cyclase</shortName>
        <shortName evidence="5">RNA-3'-phosphate cyclase</shortName>
        <ecNumber evidence="5 6">6.5.1.4</ecNumber>
    </recommendedName>
</protein>
<dbReference type="SUPFAM" id="SSF55205">
    <property type="entry name" value="EPT/RTPC-like"/>
    <property type="match status" value="1"/>
</dbReference>
<feature type="binding site" evidence="5">
    <location>
        <position position="107"/>
    </location>
    <ligand>
        <name>ATP</name>
        <dbReference type="ChEBI" id="CHEBI:30616"/>
    </ligand>
</feature>
<dbReference type="InterPro" id="IPR013791">
    <property type="entry name" value="RNA3'-term_phos_cycl_insert"/>
</dbReference>
<reference evidence="9 10" key="1">
    <citation type="submission" date="2018-03" db="EMBL/GenBank/DDBJ databases">
        <title>Ahniella affigens gen. nov., sp. nov., a gammaproteobacterium isolated from sandy soil near a stream.</title>
        <authorList>
            <person name="Ko Y."/>
            <person name="Kim J.-H."/>
        </authorList>
    </citation>
    <scope>NUCLEOTIDE SEQUENCE [LARGE SCALE GENOMIC DNA]</scope>
    <source>
        <strain evidence="9 10">D13</strain>
    </source>
</reference>
<comment type="function">
    <text evidence="5">Catalyzes the conversion of 3'-phosphate to a 2',3'-cyclic phosphodiester at the end of RNA. The mechanism of action of the enzyme occurs in 3 steps: (A) adenylation of the enzyme by ATP; (B) transfer of adenylate to an RNA-N3'P to produce RNA-N3'PP5'A; (C) and attack of the adjacent 2'-hydroxyl on the 3'-phosphorus in the diester linkage to produce the cyclic end product. The biological role of this enzyme is unknown but it is likely to function in some aspects of cellular RNA processing.</text>
</comment>
<organism evidence="9 10">
    <name type="scientific">Ahniella affigens</name>
    <dbReference type="NCBI Taxonomy" id="2021234"/>
    <lineage>
        <taxon>Bacteria</taxon>
        <taxon>Pseudomonadati</taxon>
        <taxon>Pseudomonadota</taxon>
        <taxon>Gammaproteobacteria</taxon>
        <taxon>Lysobacterales</taxon>
        <taxon>Rhodanobacteraceae</taxon>
        <taxon>Ahniella</taxon>
    </lineage>
</organism>
<sequence length="345" mass="36648">MQAQGRSNIEIDGSVGEGGGQILRTSLSLSVITGRPIRITRIRAGREKPGLMRQHLTCVKAAQQISAAEVEGAELGSSTLVFRPQALVGGSHHFAIGTAGSTSLVLQTVLPALLCAKEISRMTVEGGTHNMLAPSTCFLQRAFLPQLRRMGADVSLEVVREGLFPAGGGAVVLQVRPAALHGLSLCERGTKQSIQAEALLASVPEHVGLREITAVADHYKLRREHIRHRVLGSRTGPGNVLSVWAEFENVVELVTVHGERRLPAEQVAAKACAELDAYLDSGAVVGEYLADQLLLPMWLAGAGRFHCLAPSLHTTTNLQTLSLFGGPSLVCEKLANGAHEIRVAG</sequence>
<dbReference type="InterPro" id="IPR013792">
    <property type="entry name" value="RNA3'P_cycl/enolpyr_Trfase_a/b"/>
</dbReference>
<comment type="similarity">
    <text evidence="1 5">Belongs to the RNA 3'-terminal cyclase family. Type 1 subfamily.</text>
</comment>
<dbReference type="PIRSF" id="PIRSF005378">
    <property type="entry name" value="RNA3'_term_phos_cycl_euk"/>
    <property type="match status" value="1"/>
</dbReference>
<dbReference type="GO" id="GO:0005737">
    <property type="term" value="C:cytoplasm"/>
    <property type="evidence" value="ECO:0007669"/>
    <property type="project" value="UniProtKB-SubCell"/>
</dbReference>
<comment type="catalytic activity">
    <reaction evidence="4 5">
        <text>a 3'-end 3'-phospho-ribonucleotide-RNA + ATP = a 3'-end 2',3'-cyclophospho-ribonucleotide-RNA + AMP + diphosphate</text>
        <dbReference type="Rhea" id="RHEA:23976"/>
        <dbReference type="Rhea" id="RHEA-COMP:10463"/>
        <dbReference type="Rhea" id="RHEA-COMP:10464"/>
        <dbReference type="ChEBI" id="CHEBI:30616"/>
        <dbReference type="ChEBI" id="CHEBI:33019"/>
        <dbReference type="ChEBI" id="CHEBI:83062"/>
        <dbReference type="ChEBI" id="CHEBI:83064"/>
        <dbReference type="ChEBI" id="CHEBI:456215"/>
        <dbReference type="EC" id="6.5.1.4"/>
    </reaction>
</comment>
<keyword evidence="3 5" id="KW-0547">Nucleotide-binding</keyword>
<evidence type="ECO:0000259" key="8">
    <source>
        <dbReference type="Pfam" id="PF05189"/>
    </source>
</evidence>
<evidence type="ECO:0000256" key="4">
    <source>
        <dbReference type="ARBA" id="ARBA00024481"/>
    </source>
</evidence>
<feature type="binding site" evidence="5">
    <location>
        <begin position="288"/>
        <end position="292"/>
    </location>
    <ligand>
        <name>ATP</name>
        <dbReference type="ChEBI" id="CHEBI:30616"/>
    </ligand>
</feature>
<dbReference type="EC" id="6.5.1.4" evidence="5 6"/>
<dbReference type="InterPro" id="IPR023797">
    <property type="entry name" value="RNA3'_phos_cyclase_dom"/>
</dbReference>
<dbReference type="Gene3D" id="3.65.10.20">
    <property type="entry name" value="RNA 3'-terminal phosphate cyclase domain"/>
    <property type="match status" value="1"/>
</dbReference>
<dbReference type="PANTHER" id="PTHR11096:SF0">
    <property type="entry name" value="RNA 3'-TERMINAL PHOSPHATE CYCLASE"/>
    <property type="match status" value="1"/>
</dbReference>